<evidence type="ECO:0000313" key="2">
    <source>
        <dbReference type="EMBL" id="JAE15864.1"/>
    </source>
</evidence>
<accession>A0A0A9FXA9</accession>
<feature type="signal peptide" evidence="1">
    <location>
        <begin position="1"/>
        <end position="19"/>
    </location>
</feature>
<dbReference type="EMBL" id="GBRH01182032">
    <property type="protein sequence ID" value="JAE15864.1"/>
    <property type="molecule type" value="Transcribed_RNA"/>
</dbReference>
<reference evidence="2" key="2">
    <citation type="journal article" date="2015" name="Data Brief">
        <title>Shoot transcriptome of the giant reed, Arundo donax.</title>
        <authorList>
            <person name="Barrero R.A."/>
            <person name="Guerrero F.D."/>
            <person name="Moolhuijzen P."/>
            <person name="Goolsby J.A."/>
            <person name="Tidwell J."/>
            <person name="Bellgard S.E."/>
            <person name="Bellgard M.I."/>
        </authorList>
    </citation>
    <scope>NUCLEOTIDE SEQUENCE</scope>
    <source>
        <tissue evidence="2">Shoot tissue taken approximately 20 cm above the soil surface</tissue>
    </source>
</reference>
<organism evidence="2">
    <name type="scientific">Arundo donax</name>
    <name type="common">Giant reed</name>
    <name type="synonym">Donax arundinaceus</name>
    <dbReference type="NCBI Taxonomy" id="35708"/>
    <lineage>
        <taxon>Eukaryota</taxon>
        <taxon>Viridiplantae</taxon>
        <taxon>Streptophyta</taxon>
        <taxon>Embryophyta</taxon>
        <taxon>Tracheophyta</taxon>
        <taxon>Spermatophyta</taxon>
        <taxon>Magnoliopsida</taxon>
        <taxon>Liliopsida</taxon>
        <taxon>Poales</taxon>
        <taxon>Poaceae</taxon>
        <taxon>PACMAD clade</taxon>
        <taxon>Arundinoideae</taxon>
        <taxon>Arundineae</taxon>
        <taxon>Arundo</taxon>
    </lineage>
</organism>
<proteinExistence type="predicted"/>
<protein>
    <submittedName>
        <fullName evidence="2">Uncharacterized protein</fullName>
    </submittedName>
</protein>
<evidence type="ECO:0000256" key="1">
    <source>
        <dbReference type="SAM" id="SignalP"/>
    </source>
</evidence>
<dbReference type="AlphaFoldDB" id="A0A0A9FXA9"/>
<reference evidence="2" key="1">
    <citation type="submission" date="2014-09" db="EMBL/GenBank/DDBJ databases">
        <authorList>
            <person name="Magalhaes I.L.F."/>
            <person name="Oliveira U."/>
            <person name="Santos F.R."/>
            <person name="Vidigal T.H.D.A."/>
            <person name="Brescovit A.D."/>
            <person name="Santos A.J."/>
        </authorList>
    </citation>
    <scope>NUCLEOTIDE SEQUENCE</scope>
    <source>
        <tissue evidence="2">Shoot tissue taken approximately 20 cm above the soil surface</tissue>
    </source>
</reference>
<keyword evidence="1" id="KW-0732">Signal</keyword>
<feature type="chain" id="PRO_5002044700" evidence="1">
    <location>
        <begin position="20"/>
        <end position="70"/>
    </location>
</feature>
<name>A0A0A9FXA9_ARUDO</name>
<sequence>MLRWKYFLVPYFCSVLVLRELTTSFKSDNHSKNIKLCIFSGPFLAVLNDDRQGLFHCLCIALPSCYTGIN</sequence>